<dbReference type="OrthoDB" id="5772463at2"/>
<keyword evidence="2" id="KW-1185">Reference proteome</keyword>
<dbReference type="Proteomes" id="UP000218765">
    <property type="component" value="Chromosome"/>
</dbReference>
<proteinExistence type="predicted"/>
<accession>A0A1Z4VPJ7</accession>
<sequence>MNRPSTNTAVTAEHPHRDVLEAALMYLMTRYTQKPCPGLARGIMHHLQMLLAHPDLADSPVDRSAYESLLNDWGLIAFEHNCPVHAAGAAGQSMH</sequence>
<dbReference type="RefSeq" id="WP_096365534.1">
    <property type="nucleotide sequence ID" value="NZ_AP018052.1"/>
</dbReference>
<gene>
    <name evidence="1" type="ORF">FOKN1_1122</name>
</gene>
<evidence type="ECO:0000313" key="2">
    <source>
        <dbReference type="Proteomes" id="UP000218765"/>
    </source>
</evidence>
<dbReference type="EMBL" id="AP018052">
    <property type="protein sequence ID" value="BAZ93521.1"/>
    <property type="molecule type" value="Genomic_DNA"/>
</dbReference>
<dbReference type="GO" id="GO:0016301">
    <property type="term" value="F:kinase activity"/>
    <property type="evidence" value="ECO:0007669"/>
    <property type="project" value="UniProtKB-KW"/>
</dbReference>
<dbReference type="AlphaFoldDB" id="A0A1Z4VPJ7"/>
<reference evidence="1 2" key="1">
    <citation type="submission" date="2017-05" db="EMBL/GenBank/DDBJ databases">
        <title>Thiocyanate degradation by Thiohalobacter thiocyanaticus FOKN1.</title>
        <authorList>
            <person name="Oshiki M."/>
            <person name="Fukushima T."/>
            <person name="Kawano S."/>
            <person name="Nakagawa J."/>
        </authorList>
    </citation>
    <scope>NUCLEOTIDE SEQUENCE [LARGE SCALE GENOMIC DNA]</scope>
    <source>
        <strain evidence="1 2">FOKN1</strain>
    </source>
</reference>
<protein>
    <submittedName>
        <fullName evidence="1">Signal transduction histidine kinase</fullName>
    </submittedName>
</protein>
<keyword evidence="1" id="KW-0808">Transferase</keyword>
<dbReference type="KEGG" id="ttc:FOKN1_1122"/>
<keyword evidence="1" id="KW-0418">Kinase</keyword>
<name>A0A1Z4VPJ7_9GAMM</name>
<evidence type="ECO:0000313" key="1">
    <source>
        <dbReference type="EMBL" id="BAZ93521.1"/>
    </source>
</evidence>
<organism evidence="1 2">
    <name type="scientific">Thiohalobacter thiocyanaticus</name>
    <dbReference type="NCBI Taxonomy" id="585455"/>
    <lineage>
        <taxon>Bacteria</taxon>
        <taxon>Pseudomonadati</taxon>
        <taxon>Pseudomonadota</taxon>
        <taxon>Gammaproteobacteria</taxon>
        <taxon>Thiohalobacterales</taxon>
        <taxon>Thiohalobacteraceae</taxon>
        <taxon>Thiohalobacter</taxon>
    </lineage>
</organism>